<gene>
    <name evidence="2" type="ORF">P4T90_20315</name>
</gene>
<accession>A0ABU6ML40</accession>
<name>A0ABU6ML40_9BACI</name>
<feature type="transmembrane region" description="Helical" evidence="1">
    <location>
        <begin position="12"/>
        <end position="32"/>
    </location>
</feature>
<evidence type="ECO:0000313" key="3">
    <source>
        <dbReference type="Proteomes" id="UP001341444"/>
    </source>
</evidence>
<protein>
    <submittedName>
        <fullName evidence="2">Uncharacterized protein</fullName>
    </submittedName>
</protein>
<feature type="transmembrane region" description="Helical" evidence="1">
    <location>
        <begin position="38"/>
        <end position="56"/>
    </location>
</feature>
<dbReference type="EMBL" id="JARMAB010000032">
    <property type="protein sequence ID" value="MED1205399.1"/>
    <property type="molecule type" value="Genomic_DNA"/>
</dbReference>
<evidence type="ECO:0000256" key="1">
    <source>
        <dbReference type="SAM" id="Phobius"/>
    </source>
</evidence>
<organism evidence="2 3">
    <name type="scientific">Heyndrickxia acidicola</name>
    <dbReference type="NCBI Taxonomy" id="209389"/>
    <lineage>
        <taxon>Bacteria</taxon>
        <taxon>Bacillati</taxon>
        <taxon>Bacillota</taxon>
        <taxon>Bacilli</taxon>
        <taxon>Bacillales</taxon>
        <taxon>Bacillaceae</taxon>
        <taxon>Heyndrickxia</taxon>
    </lineage>
</organism>
<keyword evidence="3" id="KW-1185">Reference proteome</keyword>
<dbReference type="RefSeq" id="WP_066263046.1">
    <property type="nucleotide sequence ID" value="NZ_JARMAB010000032.1"/>
</dbReference>
<keyword evidence="1" id="KW-0472">Membrane</keyword>
<keyword evidence="1" id="KW-1133">Transmembrane helix</keyword>
<evidence type="ECO:0000313" key="2">
    <source>
        <dbReference type="EMBL" id="MED1205399.1"/>
    </source>
</evidence>
<comment type="caution">
    <text evidence="2">The sequence shown here is derived from an EMBL/GenBank/DDBJ whole genome shotgun (WGS) entry which is preliminary data.</text>
</comment>
<sequence>MNIREYYDEMSAVYLQQLIWICLFLSVFLTVLSAIGRLFYMIWVLLAVFVIVLYFLSRYLYYHYRKNQSSYKMPYKSDYKEPHSFMVMAMPSEEDRIQLFMSNGISEWSIHRVQSKQKNNAVKSDIYTISNQNRPIQAEAAFCSNAASNYAVVQTGQKELARIELQSMEKSKSCFFCGKDEFTVMRSGKSTRIYKNSIELACYEKGWMPFSWQQNFSPNTPILHVNTSQLKDLLVIFTLLIGKLKQEG</sequence>
<proteinExistence type="predicted"/>
<keyword evidence="1" id="KW-0812">Transmembrane</keyword>
<reference evidence="2 3" key="1">
    <citation type="submission" date="2023-03" db="EMBL/GenBank/DDBJ databases">
        <title>Bacillus Genome Sequencing.</title>
        <authorList>
            <person name="Dunlap C."/>
        </authorList>
    </citation>
    <scope>NUCLEOTIDE SEQUENCE [LARGE SCALE GENOMIC DNA]</scope>
    <source>
        <strain evidence="2 3">B-23453</strain>
    </source>
</reference>
<dbReference type="Proteomes" id="UP001341444">
    <property type="component" value="Unassembled WGS sequence"/>
</dbReference>